<dbReference type="Proteomes" id="UP000198925">
    <property type="component" value="Unassembled WGS sequence"/>
</dbReference>
<dbReference type="InterPro" id="IPR036291">
    <property type="entry name" value="NAD(P)-bd_dom_sf"/>
</dbReference>
<sequence length="325" mass="33009">MKAALLTDYAGPEVIVLRELPEPVPAEGEVLLGFEAAEVNYPDALVVSGRYQTRPPLPFIPGKTIVGRVLDARGAAAPARGARVIAHVEYGAFAERVALPAAACLPVPQGIGAADAAALGLNYQTAHFALAARGGLAAGENVLVLGASGAVGAAALQLARPLGAARVLAGIRSEAAAAAALADGADAALRLDQGAELREQVAAATGGRGVDVVIDPLGDALTAAALRCLAPCGRLVVVGFAAGEIPQIRSNYLLVKNVGVLGLNWADHRDREPARVAAAQAAIFALFLEGRLRPRIHRRLPLAAAAEALGLVARGGLPGRVLLEG</sequence>
<dbReference type="InterPro" id="IPR013149">
    <property type="entry name" value="ADH-like_C"/>
</dbReference>
<dbReference type="InterPro" id="IPR051397">
    <property type="entry name" value="Zn-ADH-like_protein"/>
</dbReference>
<dbReference type="EMBL" id="FMZX01000053">
    <property type="protein sequence ID" value="SDE55074.1"/>
    <property type="molecule type" value="Genomic_DNA"/>
</dbReference>
<dbReference type="InterPro" id="IPR013154">
    <property type="entry name" value="ADH-like_N"/>
</dbReference>
<dbReference type="Gene3D" id="3.90.180.10">
    <property type="entry name" value="Medium-chain alcohol dehydrogenases, catalytic domain"/>
    <property type="match status" value="1"/>
</dbReference>
<evidence type="ECO:0000259" key="1">
    <source>
        <dbReference type="SMART" id="SM00829"/>
    </source>
</evidence>
<dbReference type="PANTHER" id="PTHR43677:SF4">
    <property type="entry name" value="QUINONE OXIDOREDUCTASE-LIKE PROTEIN 2"/>
    <property type="match status" value="1"/>
</dbReference>
<dbReference type="SUPFAM" id="SSF51735">
    <property type="entry name" value="NAD(P)-binding Rossmann-fold domains"/>
    <property type="match status" value="1"/>
</dbReference>
<evidence type="ECO:0000313" key="3">
    <source>
        <dbReference type="Proteomes" id="UP000198925"/>
    </source>
</evidence>
<dbReference type="Gene3D" id="3.40.50.720">
    <property type="entry name" value="NAD(P)-binding Rossmann-like Domain"/>
    <property type="match status" value="1"/>
</dbReference>
<organism evidence="2 3">
    <name type="scientific">Belnapia rosea</name>
    <dbReference type="NCBI Taxonomy" id="938405"/>
    <lineage>
        <taxon>Bacteria</taxon>
        <taxon>Pseudomonadati</taxon>
        <taxon>Pseudomonadota</taxon>
        <taxon>Alphaproteobacteria</taxon>
        <taxon>Acetobacterales</taxon>
        <taxon>Roseomonadaceae</taxon>
        <taxon>Belnapia</taxon>
    </lineage>
</organism>
<dbReference type="AlphaFoldDB" id="A0A1G7DU98"/>
<name>A0A1G7DU98_9PROT</name>
<dbReference type="STRING" id="938405.SAMN02927895_05819"/>
<feature type="domain" description="Enoyl reductase (ER)" evidence="1">
    <location>
        <begin position="11"/>
        <end position="323"/>
    </location>
</feature>
<dbReference type="InterPro" id="IPR020843">
    <property type="entry name" value="ER"/>
</dbReference>
<dbReference type="SUPFAM" id="SSF50129">
    <property type="entry name" value="GroES-like"/>
    <property type="match status" value="1"/>
</dbReference>
<protein>
    <submittedName>
        <fullName evidence="2">NADPH2:quinone reductase</fullName>
    </submittedName>
</protein>
<dbReference type="Pfam" id="PF08240">
    <property type="entry name" value="ADH_N"/>
    <property type="match status" value="1"/>
</dbReference>
<reference evidence="2 3" key="1">
    <citation type="submission" date="2016-10" db="EMBL/GenBank/DDBJ databases">
        <authorList>
            <person name="de Groot N.N."/>
        </authorList>
    </citation>
    <scope>NUCLEOTIDE SEQUENCE [LARGE SCALE GENOMIC DNA]</scope>
    <source>
        <strain evidence="2 3">CPCC 100156</strain>
    </source>
</reference>
<gene>
    <name evidence="2" type="ORF">SAMN04487779_105310</name>
</gene>
<evidence type="ECO:0000313" key="2">
    <source>
        <dbReference type="EMBL" id="SDE55074.1"/>
    </source>
</evidence>
<dbReference type="RefSeq" id="WP_090665356.1">
    <property type="nucleotide sequence ID" value="NZ_FMZX01000053.1"/>
</dbReference>
<dbReference type="InterPro" id="IPR011032">
    <property type="entry name" value="GroES-like_sf"/>
</dbReference>
<dbReference type="PANTHER" id="PTHR43677">
    <property type="entry name" value="SHORT-CHAIN DEHYDROGENASE/REDUCTASE"/>
    <property type="match status" value="1"/>
</dbReference>
<keyword evidence="3" id="KW-1185">Reference proteome</keyword>
<accession>A0A1G7DU98</accession>
<dbReference type="SMART" id="SM00829">
    <property type="entry name" value="PKS_ER"/>
    <property type="match status" value="1"/>
</dbReference>
<proteinExistence type="predicted"/>
<dbReference type="Pfam" id="PF00107">
    <property type="entry name" value="ADH_zinc_N"/>
    <property type="match status" value="1"/>
</dbReference>
<dbReference type="GO" id="GO:0016491">
    <property type="term" value="F:oxidoreductase activity"/>
    <property type="evidence" value="ECO:0007669"/>
    <property type="project" value="InterPro"/>
</dbReference>